<reference evidence="2" key="1">
    <citation type="journal article" date="2021" name="Nat. Commun.">
        <title>Genetic determinants of endophytism in the Arabidopsis root mycobiome.</title>
        <authorList>
            <person name="Mesny F."/>
            <person name="Miyauchi S."/>
            <person name="Thiergart T."/>
            <person name="Pickel B."/>
            <person name="Atanasova L."/>
            <person name="Karlsson M."/>
            <person name="Huettel B."/>
            <person name="Barry K.W."/>
            <person name="Haridas S."/>
            <person name="Chen C."/>
            <person name="Bauer D."/>
            <person name="Andreopoulos W."/>
            <person name="Pangilinan J."/>
            <person name="LaButti K."/>
            <person name="Riley R."/>
            <person name="Lipzen A."/>
            <person name="Clum A."/>
            <person name="Drula E."/>
            <person name="Henrissat B."/>
            <person name="Kohler A."/>
            <person name="Grigoriev I.V."/>
            <person name="Martin F.M."/>
            <person name="Hacquard S."/>
        </authorList>
    </citation>
    <scope>NUCLEOTIDE SEQUENCE</scope>
    <source>
        <strain evidence="2">MPI-CAGE-CH-0235</strain>
    </source>
</reference>
<gene>
    <name evidence="2" type="ORF">B0I35DRAFT_506579</name>
</gene>
<evidence type="ECO:0000313" key="2">
    <source>
        <dbReference type="EMBL" id="KAH7328036.1"/>
    </source>
</evidence>
<dbReference type="AlphaFoldDB" id="A0A8K0WXP1"/>
<organism evidence="2 3">
    <name type="scientific">Stachybotrys elegans</name>
    <dbReference type="NCBI Taxonomy" id="80388"/>
    <lineage>
        <taxon>Eukaryota</taxon>
        <taxon>Fungi</taxon>
        <taxon>Dikarya</taxon>
        <taxon>Ascomycota</taxon>
        <taxon>Pezizomycotina</taxon>
        <taxon>Sordariomycetes</taxon>
        <taxon>Hypocreomycetidae</taxon>
        <taxon>Hypocreales</taxon>
        <taxon>Stachybotryaceae</taxon>
        <taxon>Stachybotrys</taxon>
    </lineage>
</organism>
<dbReference type="InterPro" id="IPR046676">
    <property type="entry name" value="DUF6546"/>
</dbReference>
<feature type="domain" description="DUF6546" evidence="1">
    <location>
        <begin position="353"/>
        <end position="503"/>
    </location>
</feature>
<dbReference type="OrthoDB" id="4802432at2759"/>
<protein>
    <recommendedName>
        <fullName evidence="1">DUF6546 domain-containing protein</fullName>
    </recommendedName>
</protein>
<dbReference type="Proteomes" id="UP000813444">
    <property type="component" value="Unassembled WGS sequence"/>
</dbReference>
<name>A0A8K0WXP1_9HYPO</name>
<comment type="caution">
    <text evidence="2">The sequence shown here is derived from an EMBL/GenBank/DDBJ whole genome shotgun (WGS) entry which is preliminary data.</text>
</comment>
<dbReference type="EMBL" id="JAGPNK010000001">
    <property type="protein sequence ID" value="KAH7328036.1"/>
    <property type="molecule type" value="Genomic_DNA"/>
</dbReference>
<accession>A0A8K0WXP1</accession>
<keyword evidence="3" id="KW-1185">Reference proteome</keyword>
<evidence type="ECO:0000259" key="1">
    <source>
        <dbReference type="Pfam" id="PF20183"/>
    </source>
</evidence>
<proteinExistence type="predicted"/>
<dbReference type="Pfam" id="PF20183">
    <property type="entry name" value="DUF6546"/>
    <property type="match status" value="1"/>
</dbReference>
<evidence type="ECO:0000313" key="3">
    <source>
        <dbReference type="Proteomes" id="UP000813444"/>
    </source>
</evidence>
<sequence>MATKPVQDKAPSIAKAGSWASLPSEVRQTILGLVSSSVSEKHHNSLDQKAATLATVCWEWQSFFEALIFRRLVVDPDSLGDFDVIIRRRDIRLGYIRKLWLRVQLSSYECPRCDEPEDEATQLRNNTIFTDCIHSLLGTLKLWDPARHGPEGLALMLSACSPSDTEHRFSRCEIKDDYPFHYAEDLGCVPGIVQFHRGNIDAYQNYFNHRDTPTPWLQGHAKRMRGTPLLLLPRSEKEGRFISDYGSLPAVPIIKGLVIRRQFRRDLDIRSLSCLLGQSFTALEWFRLERTISPTPRAQTAYDRGILEYLLPSLPKTLHRFSLTQWEIPRRERVFVSGLGEQNEEGMPPFSPDSMAHEMAKLSQRVEHFCPPWQMDSAAFLRSIIELGDRSRHEFESLVILAAEAALSLPQLQVLELWGTCLHGGESRAYIFRYTYQDGRATITWRGCEETTAVPQTRVIAGWSEVAKRRSSAPLTYHAIPITKRRTTVYLSDGACIYQDLLLKELLLDPLTQIFLENEPRGWTLGMRSNPRRQGDALYTGSAVPNLSDGSDVHEMNTIFESMDNSLHAVLADMQHIQENWEAALDTWMQRIGGIV</sequence>